<dbReference type="KEGG" id="cci:CC1G_12311"/>
<dbReference type="RefSeq" id="XP_001834784.2">
    <property type="nucleotide sequence ID" value="XM_001834732.2"/>
</dbReference>
<feature type="compositionally biased region" description="Polar residues" evidence="1">
    <location>
        <begin position="57"/>
        <end position="66"/>
    </location>
</feature>
<dbReference type="GeneID" id="6011301"/>
<dbReference type="Proteomes" id="UP000001861">
    <property type="component" value="Unassembled WGS sequence"/>
</dbReference>
<comment type="caution">
    <text evidence="2">The sequence shown here is derived from an EMBL/GenBank/DDBJ whole genome shotgun (WGS) entry which is preliminary data.</text>
</comment>
<evidence type="ECO:0000313" key="3">
    <source>
        <dbReference type="Proteomes" id="UP000001861"/>
    </source>
</evidence>
<organism evidence="2 3">
    <name type="scientific">Coprinopsis cinerea (strain Okayama-7 / 130 / ATCC MYA-4618 / FGSC 9003)</name>
    <name type="common">Inky cap fungus</name>
    <name type="synonym">Hormographiella aspergillata</name>
    <dbReference type="NCBI Taxonomy" id="240176"/>
    <lineage>
        <taxon>Eukaryota</taxon>
        <taxon>Fungi</taxon>
        <taxon>Dikarya</taxon>
        <taxon>Basidiomycota</taxon>
        <taxon>Agaricomycotina</taxon>
        <taxon>Agaricomycetes</taxon>
        <taxon>Agaricomycetidae</taxon>
        <taxon>Agaricales</taxon>
        <taxon>Agaricineae</taxon>
        <taxon>Psathyrellaceae</taxon>
        <taxon>Coprinopsis</taxon>
    </lineage>
</organism>
<dbReference type="AlphaFoldDB" id="A8NLV5"/>
<feature type="region of interest" description="Disordered" evidence="1">
    <location>
        <begin position="55"/>
        <end position="84"/>
    </location>
</feature>
<evidence type="ECO:0000313" key="2">
    <source>
        <dbReference type="EMBL" id="EAU87038.2"/>
    </source>
</evidence>
<accession>A8NLV5</accession>
<dbReference type="InParanoid" id="A8NLV5"/>
<protein>
    <submittedName>
        <fullName evidence="2">Uncharacterized protein</fullName>
    </submittedName>
</protein>
<dbReference type="HOGENOM" id="CLU_949998_0_0_1"/>
<dbReference type="EMBL" id="AACS02000012">
    <property type="protein sequence ID" value="EAU87038.2"/>
    <property type="molecule type" value="Genomic_DNA"/>
</dbReference>
<reference evidence="2 3" key="1">
    <citation type="journal article" date="2010" name="Proc. Natl. Acad. Sci. U.S.A.">
        <title>Insights into evolution of multicellular fungi from the assembled chromosomes of the mushroom Coprinopsis cinerea (Coprinus cinereus).</title>
        <authorList>
            <person name="Stajich J.E."/>
            <person name="Wilke S.K."/>
            <person name="Ahren D."/>
            <person name="Au C.H."/>
            <person name="Birren B.W."/>
            <person name="Borodovsky M."/>
            <person name="Burns C."/>
            <person name="Canback B."/>
            <person name="Casselton L.A."/>
            <person name="Cheng C.K."/>
            <person name="Deng J."/>
            <person name="Dietrich F.S."/>
            <person name="Fargo D.C."/>
            <person name="Farman M.L."/>
            <person name="Gathman A.C."/>
            <person name="Goldberg J."/>
            <person name="Guigo R."/>
            <person name="Hoegger P.J."/>
            <person name="Hooker J.B."/>
            <person name="Huggins A."/>
            <person name="James T.Y."/>
            <person name="Kamada T."/>
            <person name="Kilaru S."/>
            <person name="Kodira C."/>
            <person name="Kues U."/>
            <person name="Kupfer D."/>
            <person name="Kwan H.S."/>
            <person name="Lomsadze A."/>
            <person name="Li W."/>
            <person name="Lilly W.W."/>
            <person name="Ma L.J."/>
            <person name="Mackey A.J."/>
            <person name="Manning G."/>
            <person name="Martin F."/>
            <person name="Muraguchi H."/>
            <person name="Natvig D.O."/>
            <person name="Palmerini H."/>
            <person name="Ramesh M.A."/>
            <person name="Rehmeyer C.J."/>
            <person name="Roe B.A."/>
            <person name="Shenoy N."/>
            <person name="Stanke M."/>
            <person name="Ter-Hovhannisyan V."/>
            <person name="Tunlid A."/>
            <person name="Velagapudi R."/>
            <person name="Vision T.J."/>
            <person name="Zeng Q."/>
            <person name="Zolan M.E."/>
            <person name="Pukkila P.J."/>
        </authorList>
    </citation>
    <scope>NUCLEOTIDE SEQUENCE [LARGE SCALE GENOMIC DNA]</scope>
    <source>
        <strain evidence="3">Okayama-7 / 130 / ATCC MYA-4618 / FGSC 9003</strain>
    </source>
</reference>
<dbReference type="VEuPathDB" id="FungiDB:CC1G_12311"/>
<gene>
    <name evidence="2" type="ORF">CC1G_12311</name>
</gene>
<proteinExistence type="predicted"/>
<name>A8NLV5_COPC7</name>
<keyword evidence="3" id="KW-1185">Reference proteome</keyword>
<evidence type="ECO:0000256" key="1">
    <source>
        <dbReference type="SAM" id="MobiDB-lite"/>
    </source>
</evidence>
<sequence>MAISIDRRASATRRVQGDRGCQSAATTAILRAWTLHCRRELDNAKTVYDRVKALSRVDQNGPSDNVQPREGKADNDLQAPDSRSQRRFKEWALTLSNDYKYSSFIPHALHDSNTPSTTSTHQPHSRNMENNKYRLYIAFYTDFFPAKAKYIYEKYYVGLLLIPKGADIKSSAKVAQDICYHKGVFCEGMVKSRPDALVGLLFLDKVANPQQVTAVLRRRLAGSSGGRNDHGWVVTAIEALVEEKVIASSGIKAADILKTGFVFTDKNSDAFSPMFVPTCCVNGKQIKSALEGF</sequence>